<keyword evidence="1" id="KW-0812">Transmembrane</keyword>
<dbReference type="Proteomes" id="UP000198263">
    <property type="component" value="Unassembled WGS sequence"/>
</dbReference>
<dbReference type="OrthoDB" id="9132188at2"/>
<feature type="transmembrane region" description="Helical" evidence="1">
    <location>
        <begin position="80"/>
        <end position="102"/>
    </location>
</feature>
<name>A0A658QS58_9BURK</name>
<dbReference type="AlphaFoldDB" id="A0A658QS58"/>
<comment type="caution">
    <text evidence="2">The sequence shown here is derived from an EMBL/GenBank/DDBJ whole genome shotgun (WGS) entry which is preliminary data.</text>
</comment>
<protein>
    <submittedName>
        <fullName evidence="2">Uncharacterized protein</fullName>
    </submittedName>
</protein>
<accession>A0A658QS58</accession>
<keyword evidence="3" id="KW-1185">Reference proteome</keyword>
<organism evidence="2 3">
    <name type="scientific">Caballeronia concitans</name>
    <dbReference type="NCBI Taxonomy" id="1777133"/>
    <lineage>
        <taxon>Bacteria</taxon>
        <taxon>Pseudomonadati</taxon>
        <taxon>Pseudomonadota</taxon>
        <taxon>Betaproteobacteria</taxon>
        <taxon>Burkholderiales</taxon>
        <taxon>Burkholderiaceae</taxon>
        <taxon>Caballeronia</taxon>
    </lineage>
</organism>
<proteinExistence type="predicted"/>
<gene>
    <name evidence="2" type="ORF">AWB72_00804</name>
</gene>
<feature type="transmembrane region" description="Helical" evidence="1">
    <location>
        <begin position="12"/>
        <end position="28"/>
    </location>
</feature>
<evidence type="ECO:0000313" key="3">
    <source>
        <dbReference type="Proteomes" id="UP000198263"/>
    </source>
</evidence>
<keyword evidence="1" id="KW-0472">Membrane</keyword>
<evidence type="ECO:0000256" key="1">
    <source>
        <dbReference type="SAM" id="Phobius"/>
    </source>
</evidence>
<feature type="transmembrane region" description="Helical" evidence="1">
    <location>
        <begin position="114"/>
        <end position="133"/>
    </location>
</feature>
<keyword evidence="1" id="KW-1133">Transmembrane helix</keyword>
<evidence type="ECO:0000313" key="2">
    <source>
        <dbReference type="EMBL" id="SAL15303.1"/>
    </source>
</evidence>
<dbReference type="EMBL" id="FCNV02000001">
    <property type="protein sequence ID" value="SAL15303.1"/>
    <property type="molecule type" value="Genomic_DNA"/>
</dbReference>
<feature type="transmembrane region" description="Helical" evidence="1">
    <location>
        <begin position="40"/>
        <end position="59"/>
    </location>
</feature>
<sequence>MTAIRLRPTSQHLVFSLPLFMGMIEYIVRVALKQPGANEFFPISLVASGISINMALAALPMELLQGPVRWQLGQRLERAIFIANMGIFASLGGVLLWLYLFIASFNEDVRALLPLHPLIEASAYYGLSVYLTFSKDKEVTCWSL</sequence>
<reference evidence="2 3" key="1">
    <citation type="submission" date="2016-01" db="EMBL/GenBank/DDBJ databases">
        <authorList>
            <person name="Peeters C."/>
        </authorList>
    </citation>
    <scope>NUCLEOTIDE SEQUENCE [LARGE SCALE GENOMIC DNA]</scope>
    <source>
        <strain evidence="2">LMG 29315</strain>
    </source>
</reference>